<reference evidence="1 2" key="1">
    <citation type="submission" date="2019-04" db="EMBL/GenBank/DDBJ databases">
        <title>Draft genome of the big-headed turtle Platysternon megacephalum.</title>
        <authorList>
            <person name="Gong S."/>
        </authorList>
    </citation>
    <scope>NUCLEOTIDE SEQUENCE [LARGE SCALE GENOMIC DNA]</scope>
    <source>
        <strain evidence="1">DO16091913</strain>
        <tissue evidence="1">Muscle</tissue>
    </source>
</reference>
<name>A0A4D9F6S9_9SAUR</name>
<sequence length="113" mass="12598">MSHKLPGTGRSLWHRLLADSHCYLNFNKHDADLITCQTMAQILALDVGTKRQLLAISSQLPRCTGQPGLGHAAATGRLAPQQQIHLGFDSVKYFITKVNVGSKDSFWKRHPFM</sequence>
<comment type="caution">
    <text evidence="1">The sequence shown here is derived from an EMBL/GenBank/DDBJ whole genome shotgun (WGS) entry which is preliminary data.</text>
</comment>
<evidence type="ECO:0000313" key="1">
    <source>
        <dbReference type="EMBL" id="TFK16043.1"/>
    </source>
</evidence>
<proteinExistence type="predicted"/>
<gene>
    <name evidence="1" type="ORF">DR999_PMT00458</name>
</gene>
<protein>
    <submittedName>
        <fullName evidence="1">Potassium voltage-gated channel subfamily H member 5</fullName>
    </submittedName>
</protein>
<keyword evidence="2" id="KW-1185">Reference proteome</keyword>
<accession>A0A4D9F6S9</accession>
<reference evidence="1 2" key="2">
    <citation type="submission" date="2019-04" db="EMBL/GenBank/DDBJ databases">
        <title>The genome sequence of big-headed turtle.</title>
        <authorList>
            <person name="Gong S."/>
        </authorList>
    </citation>
    <scope>NUCLEOTIDE SEQUENCE [LARGE SCALE GENOMIC DNA]</scope>
    <source>
        <strain evidence="1">DO16091913</strain>
        <tissue evidence="1">Muscle</tissue>
    </source>
</reference>
<dbReference type="AlphaFoldDB" id="A0A4D9F6S9"/>
<organism evidence="1 2">
    <name type="scientific">Platysternon megacephalum</name>
    <name type="common">big-headed turtle</name>
    <dbReference type="NCBI Taxonomy" id="55544"/>
    <lineage>
        <taxon>Eukaryota</taxon>
        <taxon>Metazoa</taxon>
        <taxon>Chordata</taxon>
        <taxon>Craniata</taxon>
        <taxon>Vertebrata</taxon>
        <taxon>Euteleostomi</taxon>
        <taxon>Archelosauria</taxon>
        <taxon>Testudinata</taxon>
        <taxon>Testudines</taxon>
        <taxon>Cryptodira</taxon>
        <taxon>Durocryptodira</taxon>
        <taxon>Testudinoidea</taxon>
        <taxon>Platysternidae</taxon>
        <taxon>Platysternon</taxon>
    </lineage>
</organism>
<dbReference type="EMBL" id="QXTE01000002">
    <property type="protein sequence ID" value="TFK16043.1"/>
    <property type="molecule type" value="Genomic_DNA"/>
</dbReference>
<evidence type="ECO:0000313" key="2">
    <source>
        <dbReference type="Proteomes" id="UP000297703"/>
    </source>
</evidence>
<dbReference type="Proteomes" id="UP000297703">
    <property type="component" value="Unassembled WGS sequence"/>
</dbReference>